<evidence type="ECO:0000313" key="1">
    <source>
        <dbReference type="EnsemblPlants" id="ONIVA01G50470.1"/>
    </source>
</evidence>
<reference evidence="1" key="1">
    <citation type="submission" date="2015-04" db="UniProtKB">
        <authorList>
            <consortium name="EnsemblPlants"/>
        </authorList>
    </citation>
    <scope>IDENTIFICATION</scope>
    <source>
        <strain evidence="1">SL10</strain>
    </source>
</reference>
<organism evidence="1">
    <name type="scientific">Oryza nivara</name>
    <name type="common">Indian wild rice</name>
    <name type="synonym">Oryza sativa f. spontanea</name>
    <dbReference type="NCBI Taxonomy" id="4536"/>
    <lineage>
        <taxon>Eukaryota</taxon>
        <taxon>Viridiplantae</taxon>
        <taxon>Streptophyta</taxon>
        <taxon>Embryophyta</taxon>
        <taxon>Tracheophyta</taxon>
        <taxon>Spermatophyta</taxon>
        <taxon>Magnoliopsida</taxon>
        <taxon>Liliopsida</taxon>
        <taxon>Poales</taxon>
        <taxon>Poaceae</taxon>
        <taxon>BOP clade</taxon>
        <taxon>Oryzoideae</taxon>
        <taxon>Oryzeae</taxon>
        <taxon>Oryzinae</taxon>
        <taxon>Oryza</taxon>
    </lineage>
</organism>
<dbReference type="Gramene" id="ONIVA01G50470.1">
    <property type="protein sequence ID" value="ONIVA01G50470.1"/>
    <property type="gene ID" value="ONIVA01G50470"/>
</dbReference>
<proteinExistence type="predicted"/>
<name>A0A0E0FYZ7_ORYNI</name>
<dbReference type="PANTHER" id="PTHR20961:SF142">
    <property type="entry name" value="OS01G0956200 PROTEIN"/>
    <property type="match status" value="1"/>
</dbReference>
<dbReference type="AlphaFoldDB" id="A0A0E0FYZ7"/>
<protein>
    <submittedName>
        <fullName evidence="1">Uncharacterized protein</fullName>
    </submittedName>
</protein>
<evidence type="ECO:0000313" key="2">
    <source>
        <dbReference type="Proteomes" id="UP000006591"/>
    </source>
</evidence>
<sequence>MGLHYEQYDAEGHESSLSRKYGLRDVVVSDPEAAKRDKGWGFVARVYLGGQNVTLDLSRFRHTLTRLHARALRVAVLAQSVCILSANTNGAETTNISTISVGADIGNVSSHQRNKMKCQGSLVLISGISALKLVALTSLPHRHEESLGRHGGTMSAPSTLALSCTTSAPRRLIFG</sequence>
<keyword evidence="2" id="KW-1185">Reference proteome</keyword>
<dbReference type="GO" id="GO:0016757">
    <property type="term" value="F:glycosyltransferase activity"/>
    <property type="evidence" value="ECO:0007669"/>
    <property type="project" value="InterPro"/>
</dbReference>
<dbReference type="STRING" id="4536.A0A0E0FYZ7"/>
<dbReference type="EnsemblPlants" id="ONIVA01G50470.1">
    <property type="protein sequence ID" value="ONIVA01G50470.1"/>
    <property type="gene ID" value="ONIVA01G50470"/>
</dbReference>
<dbReference type="HOGENOM" id="CLU_1534945_0_0_1"/>
<dbReference type="eggNOG" id="KOG4698">
    <property type="taxonomic scope" value="Eukaryota"/>
</dbReference>
<dbReference type="Proteomes" id="UP000006591">
    <property type="component" value="Chromosome 1"/>
</dbReference>
<dbReference type="PANTHER" id="PTHR20961">
    <property type="entry name" value="GLYCOSYLTRANSFERASE"/>
    <property type="match status" value="1"/>
</dbReference>
<dbReference type="InterPro" id="IPR007657">
    <property type="entry name" value="Glycosyltransferase_61"/>
</dbReference>
<reference evidence="1" key="2">
    <citation type="submission" date="2018-04" db="EMBL/GenBank/DDBJ databases">
        <title>OnivRS2 (Oryza nivara Reference Sequence Version 2).</title>
        <authorList>
            <person name="Zhang J."/>
            <person name="Kudrna D."/>
            <person name="Lee S."/>
            <person name="Talag J."/>
            <person name="Rajasekar S."/>
            <person name="Welchert J."/>
            <person name="Hsing Y.-I."/>
            <person name="Wing R.A."/>
        </authorList>
    </citation>
    <scope>NUCLEOTIDE SEQUENCE [LARGE SCALE GENOMIC DNA]</scope>
</reference>
<accession>A0A0E0FYZ7</accession>